<reference evidence="11" key="1">
    <citation type="journal article" date="2013" name="Proc. Natl. Acad. Sci. U.S.A.">
        <title>Genome structure and metabolic features in the red seaweed Chondrus crispus shed light on evolution of the Archaeplastida.</title>
        <authorList>
            <person name="Collen J."/>
            <person name="Porcel B."/>
            <person name="Carre W."/>
            <person name="Ball S.G."/>
            <person name="Chaparro C."/>
            <person name="Tonon T."/>
            <person name="Barbeyron T."/>
            <person name="Michel G."/>
            <person name="Noel B."/>
            <person name="Valentin K."/>
            <person name="Elias M."/>
            <person name="Artiguenave F."/>
            <person name="Arun A."/>
            <person name="Aury J.M."/>
            <person name="Barbosa-Neto J.F."/>
            <person name="Bothwell J.H."/>
            <person name="Bouget F.Y."/>
            <person name="Brillet L."/>
            <person name="Cabello-Hurtado F."/>
            <person name="Capella-Gutierrez S."/>
            <person name="Charrier B."/>
            <person name="Cladiere L."/>
            <person name="Cock J.M."/>
            <person name="Coelho S.M."/>
            <person name="Colleoni C."/>
            <person name="Czjzek M."/>
            <person name="Da Silva C."/>
            <person name="Delage L."/>
            <person name="Denoeud F."/>
            <person name="Deschamps P."/>
            <person name="Dittami S.M."/>
            <person name="Gabaldon T."/>
            <person name="Gachon C.M."/>
            <person name="Groisillier A."/>
            <person name="Herve C."/>
            <person name="Jabbari K."/>
            <person name="Katinka M."/>
            <person name="Kloareg B."/>
            <person name="Kowalczyk N."/>
            <person name="Labadie K."/>
            <person name="Leblanc C."/>
            <person name="Lopez P.J."/>
            <person name="McLachlan D.H."/>
            <person name="Meslet-Cladiere L."/>
            <person name="Moustafa A."/>
            <person name="Nehr Z."/>
            <person name="Nyvall Collen P."/>
            <person name="Panaud O."/>
            <person name="Partensky F."/>
            <person name="Poulain J."/>
            <person name="Rensing S.A."/>
            <person name="Rousvoal S."/>
            <person name="Samson G."/>
            <person name="Symeonidi A."/>
            <person name="Weissenbach J."/>
            <person name="Zambounis A."/>
            <person name="Wincker P."/>
            <person name="Boyen C."/>
        </authorList>
    </citation>
    <scope>NUCLEOTIDE SEQUENCE [LARGE SCALE GENOMIC DNA]</scope>
    <source>
        <strain evidence="11">cv. Stackhouse</strain>
    </source>
</reference>
<comment type="cofactor">
    <cofactor evidence="1">
        <name>FMN</name>
        <dbReference type="ChEBI" id="CHEBI:58210"/>
    </cofactor>
</comment>
<dbReference type="SUPFAM" id="SSF63380">
    <property type="entry name" value="Riboflavin synthase domain-like"/>
    <property type="match status" value="1"/>
</dbReference>
<keyword evidence="11" id="KW-1185">Reference proteome</keyword>
<evidence type="ECO:0000256" key="4">
    <source>
        <dbReference type="ARBA" id="ARBA00022643"/>
    </source>
</evidence>
<keyword evidence="6" id="KW-0521">NADP</keyword>
<dbReference type="GO" id="GO:0050660">
    <property type="term" value="F:flavin adenine dinucleotide binding"/>
    <property type="evidence" value="ECO:0007669"/>
    <property type="project" value="TreeGrafter"/>
</dbReference>
<proteinExistence type="predicted"/>
<gene>
    <name evidence="10" type="ORF">CHC_T00009367001</name>
</gene>
<dbReference type="OrthoDB" id="1856718at2759"/>
<evidence type="ECO:0000256" key="5">
    <source>
        <dbReference type="ARBA" id="ARBA00022827"/>
    </source>
</evidence>
<evidence type="ECO:0000313" key="11">
    <source>
        <dbReference type="Proteomes" id="UP000012073"/>
    </source>
</evidence>
<dbReference type="PANTHER" id="PTHR19384:SF10">
    <property type="entry name" value="NADPH-DEPENDENT DIFLAVIN OXIDOREDUCTASE 1"/>
    <property type="match status" value="1"/>
</dbReference>
<dbReference type="Gene3D" id="2.40.30.10">
    <property type="entry name" value="Translation factors"/>
    <property type="match status" value="1"/>
</dbReference>
<feature type="domain" description="FAD-binding FR-type" evidence="9">
    <location>
        <begin position="217"/>
        <end position="466"/>
    </location>
</feature>
<protein>
    <submittedName>
        <fullName evidence="10">NADPH-dependent diflavin oxidoreductase NDOR</fullName>
    </submittedName>
</protein>
<evidence type="ECO:0000256" key="7">
    <source>
        <dbReference type="ARBA" id="ARBA00023002"/>
    </source>
</evidence>
<dbReference type="Pfam" id="PF00258">
    <property type="entry name" value="Flavodoxin_1"/>
    <property type="match status" value="1"/>
</dbReference>
<dbReference type="InterPro" id="IPR023173">
    <property type="entry name" value="NADPH_Cyt_P450_Rdtase_alpha"/>
</dbReference>
<dbReference type="Gramene" id="CDF36971">
    <property type="protein sequence ID" value="CDF36971"/>
    <property type="gene ID" value="CHC_T00009367001"/>
</dbReference>
<evidence type="ECO:0000259" key="8">
    <source>
        <dbReference type="PROSITE" id="PS50902"/>
    </source>
</evidence>
<dbReference type="SUPFAM" id="SSF52218">
    <property type="entry name" value="Flavoproteins"/>
    <property type="match status" value="1"/>
</dbReference>
<organism evidence="10 11">
    <name type="scientific">Chondrus crispus</name>
    <name type="common">Carrageen Irish moss</name>
    <name type="synonym">Polymorpha crispa</name>
    <dbReference type="NCBI Taxonomy" id="2769"/>
    <lineage>
        <taxon>Eukaryota</taxon>
        <taxon>Rhodophyta</taxon>
        <taxon>Florideophyceae</taxon>
        <taxon>Rhodymeniophycidae</taxon>
        <taxon>Gigartinales</taxon>
        <taxon>Gigartinaceae</taxon>
        <taxon>Chondrus</taxon>
    </lineage>
</organism>
<dbReference type="InterPro" id="IPR001433">
    <property type="entry name" value="OxRdtase_FAD/NAD-bd"/>
</dbReference>
<feature type="domain" description="Flavodoxin-like" evidence="8">
    <location>
        <begin position="8"/>
        <end position="157"/>
    </location>
</feature>
<dbReference type="STRING" id="2769.R7QHP7"/>
<evidence type="ECO:0000256" key="6">
    <source>
        <dbReference type="ARBA" id="ARBA00022857"/>
    </source>
</evidence>
<dbReference type="Pfam" id="PF00667">
    <property type="entry name" value="FAD_binding_1"/>
    <property type="match status" value="1"/>
</dbReference>
<dbReference type="PRINTS" id="PR00371">
    <property type="entry name" value="FPNCR"/>
</dbReference>
<dbReference type="InterPro" id="IPR008254">
    <property type="entry name" value="Flavodoxin/NO_synth"/>
</dbReference>
<dbReference type="Gene3D" id="1.20.990.10">
    <property type="entry name" value="NADPH-cytochrome p450 Reductase, Chain A, domain 3"/>
    <property type="match status" value="1"/>
</dbReference>
<dbReference type="EMBL" id="HG001808">
    <property type="protein sequence ID" value="CDF36971.1"/>
    <property type="molecule type" value="Genomic_DNA"/>
</dbReference>
<dbReference type="OMA" id="DIMSIPR"/>
<dbReference type="GO" id="GO:0005829">
    <property type="term" value="C:cytosol"/>
    <property type="evidence" value="ECO:0007669"/>
    <property type="project" value="TreeGrafter"/>
</dbReference>
<keyword evidence="5" id="KW-0274">FAD</keyword>
<accession>R7QHP7</accession>
<dbReference type="KEGG" id="ccp:CHC_T00009367001"/>
<name>R7QHP7_CHOCR</name>
<dbReference type="InterPro" id="IPR017927">
    <property type="entry name" value="FAD-bd_FR_type"/>
</dbReference>
<dbReference type="SUPFAM" id="SSF52343">
    <property type="entry name" value="Ferredoxin reductase-like, C-terminal NADP-linked domain"/>
    <property type="match status" value="1"/>
</dbReference>
<evidence type="ECO:0000256" key="1">
    <source>
        <dbReference type="ARBA" id="ARBA00001917"/>
    </source>
</evidence>
<dbReference type="PANTHER" id="PTHR19384">
    <property type="entry name" value="NITRIC OXIDE SYNTHASE-RELATED"/>
    <property type="match status" value="1"/>
</dbReference>
<dbReference type="InterPro" id="IPR029039">
    <property type="entry name" value="Flavoprotein-like_sf"/>
</dbReference>
<dbReference type="GO" id="GO:0016491">
    <property type="term" value="F:oxidoreductase activity"/>
    <property type="evidence" value="ECO:0007669"/>
    <property type="project" value="UniProtKB-KW"/>
</dbReference>
<dbReference type="GO" id="GO:0010181">
    <property type="term" value="F:FMN binding"/>
    <property type="evidence" value="ECO:0007669"/>
    <property type="project" value="InterPro"/>
</dbReference>
<comment type="cofactor">
    <cofactor evidence="2">
        <name>FAD</name>
        <dbReference type="ChEBI" id="CHEBI:57692"/>
    </cofactor>
</comment>
<dbReference type="InterPro" id="IPR039261">
    <property type="entry name" value="FNR_nucleotide-bd"/>
</dbReference>
<dbReference type="PROSITE" id="PS50902">
    <property type="entry name" value="FLAVODOXIN_LIKE"/>
    <property type="match status" value="1"/>
</dbReference>
<dbReference type="Pfam" id="PF00175">
    <property type="entry name" value="NAD_binding_1"/>
    <property type="match status" value="1"/>
</dbReference>
<dbReference type="InterPro" id="IPR001709">
    <property type="entry name" value="Flavoprot_Pyr_Nucl_cyt_Rdtase"/>
</dbReference>
<evidence type="ECO:0000313" key="10">
    <source>
        <dbReference type="EMBL" id="CDF36971.1"/>
    </source>
</evidence>
<keyword evidence="3" id="KW-0285">Flavoprotein</keyword>
<dbReference type="PROSITE" id="PS51384">
    <property type="entry name" value="FAD_FR"/>
    <property type="match status" value="1"/>
</dbReference>
<sequence length="613" mass="67510">MTADASPVHVLYATATGTAEDVAQSLSESLAARGTLIKSCTTVDEYNIASLPVHSSQGHRFIFIIATCGDGEVPLSMRKFWHFIRRADLPGGILAEMRFAIFGLGDRAYVKFNAAARKLHLRLQDLGAAPFASLALGDDSAQGGYDKELMPWFASVCQAVVPKSHTNTNYTDRRGEVIEPRICVHLVDKGKGTLSGSAATNIWKSGQAELSDSIAVGDLHESHVLKNDIITDAAFLSDDKEVRHIELDVSKAPAKSGLLDYIPGDIVHVMPRNRASAVDAFFQLTGFDENAVVRVEQSHTKKRFGSYTLNVQQPCVLREFVSAQLDLSCMPRRRFFERLAPFAADAMQQEKLIEFASADGADILTQYAYREKRTILMVLRDFPSARPPLDHLVDMIPVLKSRAFSIASSQQAHAGQIHICASIVRYTTPLKFARVGVCSSFFLNLGVGDVVPIFLEKGTSLRFKESKPSIMLGPGTGVAPMRSFISSSKPNVNGNTLFFGCRSRRGDFLYEKEWEQYQASGQFSSLVTAFSRERAGAKVYVQDKLLEECENIWTLVAKKEAHVYVAGAAGAMPKSVRLALVEICQRSGGLSEIESNSYVRQMEVDGRLQMECW</sequence>
<evidence type="ECO:0000256" key="3">
    <source>
        <dbReference type="ARBA" id="ARBA00022630"/>
    </source>
</evidence>
<evidence type="ECO:0000259" key="9">
    <source>
        <dbReference type="PROSITE" id="PS51384"/>
    </source>
</evidence>
<keyword evidence="4" id="KW-0288">FMN</keyword>
<dbReference type="InterPro" id="IPR001094">
    <property type="entry name" value="Flavdoxin-like"/>
</dbReference>
<keyword evidence="7" id="KW-0560">Oxidoreductase</keyword>
<evidence type="ECO:0000256" key="2">
    <source>
        <dbReference type="ARBA" id="ARBA00001974"/>
    </source>
</evidence>
<dbReference type="PRINTS" id="PR00369">
    <property type="entry name" value="FLAVODOXIN"/>
</dbReference>
<dbReference type="GeneID" id="17324502"/>
<dbReference type="Gene3D" id="3.40.50.360">
    <property type="match status" value="1"/>
</dbReference>
<dbReference type="FunFam" id="3.40.50.80:FF:000032">
    <property type="entry name" value="NADPH-dependent diflavin oxidoreductase 1"/>
    <property type="match status" value="1"/>
</dbReference>
<dbReference type="AlphaFoldDB" id="R7QHP7"/>
<dbReference type="InterPro" id="IPR017938">
    <property type="entry name" value="Riboflavin_synthase-like_b-brl"/>
</dbReference>
<dbReference type="RefSeq" id="XP_005716790.1">
    <property type="nucleotide sequence ID" value="XM_005716733.1"/>
</dbReference>
<dbReference type="InterPro" id="IPR003097">
    <property type="entry name" value="CysJ-like_FAD-binding"/>
</dbReference>
<dbReference type="Gene3D" id="3.40.50.80">
    <property type="entry name" value="Nucleotide-binding domain of ferredoxin-NADP reductase (FNR) module"/>
    <property type="match status" value="1"/>
</dbReference>
<dbReference type="Proteomes" id="UP000012073">
    <property type="component" value="Unassembled WGS sequence"/>
</dbReference>